<keyword evidence="1" id="KW-0479">Metal-binding</keyword>
<keyword evidence="3" id="KW-0862">Zinc</keyword>
<comment type="caution">
    <text evidence="6">The sequence shown here is derived from an EMBL/GenBank/DDBJ whole genome shotgun (WGS) entry which is preliminary data.</text>
</comment>
<sequence>MSLEEENFAALGLTGPFPELRMKLWGVTQILSTFLRLPEHSPLCAASVVKTITHLLPDDKDTKLCIRILRTEHRACLDGLVHFVTTPRTDEQLQYLETRLNECRCDLTIPLLQLIHDSDNHLEDQLLSFNGLVSSIFETLGNVVLNGLKIGHISGAMSASDSDSTTKKWPATTAALFPAGPEAAVLAFAKLFKLTKSLAILDFTRIILRHSPSLALQISDCTLFWEVVTEELEVAVDNYRVPDDDQGRHAQSPHQAVRAFAMFLQEFVATFIGAIGQNTASSSLRSFGRKIYDFLVRVLLVARSSPNQAKLETFCLFVAGAAGAAVKAIPHDQRPRRIHPVIVLYGNLGNQPRAWAFTEVFGAISRITAVVKCCSAICTETSESSAQRLRYCARCKFMRYCSNSCQKTAWRSVFLSRYS</sequence>
<feature type="domain" description="MYND-type" evidence="5">
    <location>
        <begin position="378"/>
        <end position="419"/>
    </location>
</feature>
<dbReference type="EMBL" id="JARKIB010000183">
    <property type="protein sequence ID" value="KAJ7726911.1"/>
    <property type="molecule type" value="Genomic_DNA"/>
</dbReference>
<keyword evidence="7" id="KW-1185">Reference proteome</keyword>
<dbReference type="Gene3D" id="6.10.140.2220">
    <property type="match status" value="1"/>
</dbReference>
<dbReference type="Proteomes" id="UP001215598">
    <property type="component" value="Unassembled WGS sequence"/>
</dbReference>
<evidence type="ECO:0000256" key="1">
    <source>
        <dbReference type="ARBA" id="ARBA00022723"/>
    </source>
</evidence>
<evidence type="ECO:0000256" key="4">
    <source>
        <dbReference type="PROSITE-ProRule" id="PRU00134"/>
    </source>
</evidence>
<evidence type="ECO:0000313" key="6">
    <source>
        <dbReference type="EMBL" id="KAJ7726911.1"/>
    </source>
</evidence>
<keyword evidence="2 4" id="KW-0863">Zinc-finger</keyword>
<accession>A0AAD7HTC7</accession>
<reference evidence="6" key="1">
    <citation type="submission" date="2023-03" db="EMBL/GenBank/DDBJ databases">
        <title>Massive genome expansion in bonnet fungi (Mycena s.s.) driven by repeated elements and novel gene families across ecological guilds.</title>
        <authorList>
            <consortium name="Lawrence Berkeley National Laboratory"/>
            <person name="Harder C.B."/>
            <person name="Miyauchi S."/>
            <person name="Viragh M."/>
            <person name="Kuo A."/>
            <person name="Thoen E."/>
            <person name="Andreopoulos B."/>
            <person name="Lu D."/>
            <person name="Skrede I."/>
            <person name="Drula E."/>
            <person name="Henrissat B."/>
            <person name="Morin E."/>
            <person name="Kohler A."/>
            <person name="Barry K."/>
            <person name="LaButti K."/>
            <person name="Morin E."/>
            <person name="Salamov A."/>
            <person name="Lipzen A."/>
            <person name="Mereny Z."/>
            <person name="Hegedus B."/>
            <person name="Baldrian P."/>
            <person name="Stursova M."/>
            <person name="Weitz H."/>
            <person name="Taylor A."/>
            <person name="Grigoriev I.V."/>
            <person name="Nagy L.G."/>
            <person name="Martin F."/>
            <person name="Kauserud H."/>
        </authorList>
    </citation>
    <scope>NUCLEOTIDE SEQUENCE</scope>
    <source>
        <strain evidence="6">CBHHK182m</strain>
    </source>
</reference>
<evidence type="ECO:0000313" key="7">
    <source>
        <dbReference type="Proteomes" id="UP001215598"/>
    </source>
</evidence>
<dbReference type="InterPro" id="IPR002893">
    <property type="entry name" value="Znf_MYND"/>
</dbReference>
<name>A0AAD7HTC7_9AGAR</name>
<dbReference type="AlphaFoldDB" id="A0AAD7HTC7"/>
<organism evidence="6 7">
    <name type="scientific">Mycena metata</name>
    <dbReference type="NCBI Taxonomy" id="1033252"/>
    <lineage>
        <taxon>Eukaryota</taxon>
        <taxon>Fungi</taxon>
        <taxon>Dikarya</taxon>
        <taxon>Basidiomycota</taxon>
        <taxon>Agaricomycotina</taxon>
        <taxon>Agaricomycetes</taxon>
        <taxon>Agaricomycetidae</taxon>
        <taxon>Agaricales</taxon>
        <taxon>Marasmiineae</taxon>
        <taxon>Mycenaceae</taxon>
        <taxon>Mycena</taxon>
    </lineage>
</organism>
<dbReference type="GO" id="GO:0008270">
    <property type="term" value="F:zinc ion binding"/>
    <property type="evidence" value="ECO:0007669"/>
    <property type="project" value="UniProtKB-KW"/>
</dbReference>
<protein>
    <recommendedName>
        <fullName evidence="5">MYND-type domain-containing protein</fullName>
    </recommendedName>
</protein>
<proteinExistence type="predicted"/>
<evidence type="ECO:0000256" key="3">
    <source>
        <dbReference type="ARBA" id="ARBA00022833"/>
    </source>
</evidence>
<evidence type="ECO:0000259" key="5">
    <source>
        <dbReference type="PROSITE" id="PS50865"/>
    </source>
</evidence>
<gene>
    <name evidence="6" type="ORF">B0H16DRAFT_261345</name>
</gene>
<evidence type="ECO:0000256" key="2">
    <source>
        <dbReference type="ARBA" id="ARBA00022771"/>
    </source>
</evidence>
<dbReference type="PROSITE" id="PS50865">
    <property type="entry name" value="ZF_MYND_2"/>
    <property type="match status" value="1"/>
</dbReference>